<dbReference type="Pfam" id="PF04073">
    <property type="entry name" value="tRNA_edit"/>
    <property type="match status" value="1"/>
</dbReference>
<proteinExistence type="predicted"/>
<dbReference type="PANTHER" id="PTHR30411:SF1">
    <property type="entry name" value="CYTOPLASMIC PROTEIN"/>
    <property type="match status" value="1"/>
</dbReference>
<reference evidence="3" key="2">
    <citation type="journal article" date="2020" name="Int. J. Syst. Evol. Microbiol.">
        <title>Genomic insights into a novel species Rhodoferax aquaticus sp. nov., isolated from freshwater.</title>
        <authorList>
            <person name="Li T."/>
            <person name="Zhuo Y."/>
            <person name="Jin C.Z."/>
            <person name="Wu X."/>
            <person name="Ko S.R."/>
            <person name="Jin F.J."/>
            <person name="Ahn C.Y."/>
            <person name="Oh H.M."/>
            <person name="Lee H.G."/>
            <person name="Jin L."/>
        </authorList>
    </citation>
    <scope>NUCLEOTIDE SEQUENCE [LARGE SCALE GENOMIC DNA]</scope>
    <source>
        <strain evidence="3">Gr-4</strain>
    </source>
</reference>
<dbReference type="GO" id="GO:0002161">
    <property type="term" value="F:aminoacyl-tRNA deacylase activity"/>
    <property type="evidence" value="ECO:0007669"/>
    <property type="project" value="InterPro"/>
</dbReference>
<dbReference type="CDD" id="cd04333">
    <property type="entry name" value="ProX_deacylase"/>
    <property type="match status" value="1"/>
</dbReference>
<protein>
    <submittedName>
        <fullName evidence="2">DUF1289 domain-containing protein</fullName>
    </submittedName>
</protein>
<dbReference type="InterPro" id="IPR010710">
    <property type="entry name" value="DUF1289"/>
</dbReference>
<name>A0A515ETN3_9BURK</name>
<reference evidence="3" key="1">
    <citation type="submission" date="2019-02" db="EMBL/GenBank/DDBJ databases">
        <title>Complete genome sequence of Rhodoferax sp. Gr-4.</title>
        <authorList>
            <person name="Jin L."/>
        </authorList>
    </citation>
    <scope>NUCLEOTIDE SEQUENCE [LARGE SCALE GENOMIC DNA]</scope>
    <source>
        <strain evidence="3">Gr-4</strain>
    </source>
</reference>
<evidence type="ECO:0000259" key="1">
    <source>
        <dbReference type="Pfam" id="PF04073"/>
    </source>
</evidence>
<dbReference type="Gene3D" id="3.90.960.10">
    <property type="entry name" value="YbaK/aminoacyl-tRNA synthetase-associated domain"/>
    <property type="match status" value="1"/>
</dbReference>
<accession>A0A515ETN3</accession>
<gene>
    <name evidence="2" type="ORF">EXZ61_18515</name>
</gene>
<sequence>MCGAELTELPEGVQRVSAALQAKNHPHSPVMLDGAARTAQQAADALGVAVGQIAKSIIFKRIEDDVAVLVVTSGDRRVDEAKVAALVGPLGRANAGFVKDRTGFSIGGVSPIAHAKPGVTLIDQDLFRFDEVWAAAGHPHAVFKLQPQDLVTLTGAPVAQVVEAPEAENPLDAQARAFAIKTLAARAITISAMAENVPSPCVNVCRMDTGSGLCEGCFRTIDDIREWGRSDDAGKKTMWAAVTQRLRQTHPDAFNPSPSQASL</sequence>
<dbReference type="AlphaFoldDB" id="A0A515ETN3"/>
<organism evidence="2 3">
    <name type="scientific">Rhodoferax aquaticus</name>
    <dbReference type="NCBI Taxonomy" id="2527691"/>
    <lineage>
        <taxon>Bacteria</taxon>
        <taxon>Pseudomonadati</taxon>
        <taxon>Pseudomonadota</taxon>
        <taxon>Betaproteobacteria</taxon>
        <taxon>Burkholderiales</taxon>
        <taxon>Comamonadaceae</taxon>
        <taxon>Rhodoferax</taxon>
    </lineage>
</organism>
<dbReference type="InterPro" id="IPR036754">
    <property type="entry name" value="YbaK/aa-tRNA-synt-asso_dom_sf"/>
</dbReference>
<dbReference type="InterPro" id="IPR007214">
    <property type="entry name" value="YbaK/aa-tRNA-synth-assoc-dom"/>
</dbReference>
<dbReference type="SUPFAM" id="SSF55826">
    <property type="entry name" value="YbaK/ProRS associated domain"/>
    <property type="match status" value="1"/>
</dbReference>
<dbReference type="Pfam" id="PF06945">
    <property type="entry name" value="DUF1289"/>
    <property type="match status" value="1"/>
</dbReference>
<dbReference type="KEGG" id="rhg:EXZ61_18515"/>
<evidence type="ECO:0000313" key="2">
    <source>
        <dbReference type="EMBL" id="QDL56011.1"/>
    </source>
</evidence>
<feature type="domain" description="YbaK/aminoacyl-tRNA synthetase-associated" evidence="1">
    <location>
        <begin position="35"/>
        <end position="152"/>
    </location>
</feature>
<dbReference type="PANTHER" id="PTHR30411">
    <property type="entry name" value="CYTOPLASMIC PROTEIN"/>
    <property type="match status" value="1"/>
</dbReference>
<evidence type="ECO:0000313" key="3">
    <source>
        <dbReference type="Proteomes" id="UP000317365"/>
    </source>
</evidence>
<keyword evidence="3" id="KW-1185">Reference proteome</keyword>
<dbReference type="Proteomes" id="UP000317365">
    <property type="component" value="Chromosome"/>
</dbReference>
<dbReference type="EMBL" id="CP036282">
    <property type="protein sequence ID" value="QDL56011.1"/>
    <property type="molecule type" value="Genomic_DNA"/>
</dbReference>